<keyword evidence="11" id="KW-1185">Reference proteome</keyword>
<dbReference type="Proteomes" id="UP000007879">
    <property type="component" value="Unassembled WGS sequence"/>
</dbReference>
<evidence type="ECO:0000256" key="8">
    <source>
        <dbReference type="ARBA" id="ARBA00023136"/>
    </source>
</evidence>
<evidence type="ECO:0000256" key="3">
    <source>
        <dbReference type="ARBA" id="ARBA00014604"/>
    </source>
</evidence>
<reference evidence="11" key="1">
    <citation type="journal article" date="2010" name="Nature">
        <title>The Amphimedon queenslandica genome and the evolution of animal complexity.</title>
        <authorList>
            <person name="Srivastava M."/>
            <person name="Simakov O."/>
            <person name="Chapman J."/>
            <person name="Fahey B."/>
            <person name="Gauthier M.E."/>
            <person name="Mitros T."/>
            <person name="Richards G.S."/>
            <person name="Conaco C."/>
            <person name="Dacre M."/>
            <person name="Hellsten U."/>
            <person name="Larroux C."/>
            <person name="Putnam N.H."/>
            <person name="Stanke M."/>
            <person name="Adamska M."/>
            <person name="Darling A."/>
            <person name="Degnan S.M."/>
            <person name="Oakley T.H."/>
            <person name="Plachetzki D.C."/>
            <person name="Zhai Y."/>
            <person name="Adamski M."/>
            <person name="Calcino A."/>
            <person name="Cummins S.F."/>
            <person name="Goodstein D.M."/>
            <person name="Harris C."/>
            <person name="Jackson D.J."/>
            <person name="Leys S.P."/>
            <person name="Shu S."/>
            <person name="Woodcroft B.J."/>
            <person name="Vervoort M."/>
            <person name="Kosik K.S."/>
            <person name="Manning G."/>
            <person name="Degnan B.M."/>
            <person name="Rokhsar D.S."/>
        </authorList>
    </citation>
    <scope>NUCLEOTIDE SEQUENCE [LARGE SCALE GENOMIC DNA]</scope>
</reference>
<evidence type="ECO:0000256" key="6">
    <source>
        <dbReference type="ARBA" id="ARBA00022989"/>
    </source>
</evidence>
<organism evidence="10">
    <name type="scientific">Amphimedon queenslandica</name>
    <name type="common">Sponge</name>
    <dbReference type="NCBI Taxonomy" id="400682"/>
    <lineage>
        <taxon>Eukaryota</taxon>
        <taxon>Metazoa</taxon>
        <taxon>Porifera</taxon>
        <taxon>Demospongiae</taxon>
        <taxon>Heteroscleromorpha</taxon>
        <taxon>Haplosclerida</taxon>
        <taxon>Niphatidae</taxon>
        <taxon>Amphimedon</taxon>
    </lineage>
</organism>
<keyword evidence="5" id="KW-0999">Mitochondrion inner membrane</keyword>
<dbReference type="InParanoid" id="A0A1X7VVA5"/>
<evidence type="ECO:0000256" key="7">
    <source>
        <dbReference type="ARBA" id="ARBA00023128"/>
    </source>
</evidence>
<keyword evidence="4 9" id="KW-0812">Transmembrane</keyword>
<name>A0A1X7VVA5_AMPQE</name>
<dbReference type="Pfam" id="PF06979">
    <property type="entry name" value="TMEM70"/>
    <property type="match status" value="1"/>
</dbReference>
<sequence length="197" mass="22265">MSASTLPKFLFGSTLPRSCVCRILSYRRNSNDSKSYVVLYKWPTMSYFRVLSRFKLYQAGAMLIAMPPLSYWYYIGSISSKSLINGYTAATGTVLVLCTLSYAFSKVLGELAYCKKTESVRVSHMDFLGRRRDLELHLKELVPFSDNNSPKSAIKTLQTLSNGKYLYSLKYGRVHDPQLLLSVLDKSGHVVVTEVNN</sequence>
<keyword evidence="8 9" id="KW-0472">Membrane</keyword>
<evidence type="ECO:0000256" key="2">
    <source>
        <dbReference type="ARBA" id="ARBA00007020"/>
    </source>
</evidence>
<proteinExistence type="inferred from homology"/>
<evidence type="ECO:0000256" key="4">
    <source>
        <dbReference type="ARBA" id="ARBA00022692"/>
    </source>
</evidence>
<evidence type="ECO:0000313" key="10">
    <source>
        <dbReference type="EnsemblMetazoa" id="Aqu2.1.43333_001"/>
    </source>
</evidence>
<evidence type="ECO:0000313" key="11">
    <source>
        <dbReference type="Proteomes" id="UP000007879"/>
    </source>
</evidence>
<evidence type="ECO:0000256" key="1">
    <source>
        <dbReference type="ARBA" id="ARBA00004448"/>
    </source>
</evidence>
<accession>A0A1X7VVA5</accession>
<dbReference type="AlphaFoldDB" id="A0A1X7VVA5"/>
<feature type="transmembrane region" description="Helical" evidence="9">
    <location>
        <begin position="56"/>
        <end position="75"/>
    </location>
</feature>
<dbReference type="PANTHER" id="PTHR13603">
    <property type="entry name" value="TRANSMEMBRANE PROTEIN 186"/>
    <property type="match status" value="1"/>
</dbReference>
<evidence type="ECO:0000256" key="9">
    <source>
        <dbReference type="SAM" id="Phobius"/>
    </source>
</evidence>
<dbReference type="EnsemblMetazoa" id="XM_011406264.1">
    <property type="protein sequence ID" value="XP_011404566.1"/>
    <property type="gene ID" value="LOC105313102"/>
</dbReference>
<comment type="similarity">
    <text evidence="2">Belongs to the TMEM186 family.</text>
</comment>
<comment type="subcellular location">
    <subcellularLocation>
        <location evidence="1">Mitochondrion inner membrane</location>
        <topology evidence="1">Multi-pass membrane protein</topology>
    </subcellularLocation>
</comment>
<dbReference type="KEGG" id="aqu:105313102"/>
<dbReference type="InterPro" id="IPR045325">
    <property type="entry name" value="TMEM70/TMEM186/TMEM223"/>
</dbReference>
<dbReference type="PANTHER" id="PTHR13603:SF1">
    <property type="entry name" value="TRANSMEMBRANE PROTEIN 186"/>
    <property type="match status" value="1"/>
</dbReference>
<dbReference type="EnsemblMetazoa" id="Aqu2.1.43333_001">
    <property type="protein sequence ID" value="Aqu2.1.43333_001"/>
    <property type="gene ID" value="Aqu2.1.43333"/>
</dbReference>
<keyword evidence="6 9" id="KW-1133">Transmembrane helix</keyword>
<dbReference type="GO" id="GO:0005743">
    <property type="term" value="C:mitochondrial inner membrane"/>
    <property type="evidence" value="ECO:0007669"/>
    <property type="project" value="UniProtKB-SubCell"/>
</dbReference>
<reference evidence="10" key="2">
    <citation type="submission" date="2017-05" db="UniProtKB">
        <authorList>
            <consortium name="EnsemblMetazoa"/>
        </authorList>
    </citation>
    <scope>IDENTIFICATION</scope>
</reference>
<keyword evidence="7" id="KW-0496">Mitochondrion</keyword>
<evidence type="ECO:0000256" key="5">
    <source>
        <dbReference type="ARBA" id="ARBA00022792"/>
    </source>
</evidence>
<dbReference type="InterPro" id="IPR026571">
    <property type="entry name" value="Tmem186"/>
</dbReference>
<dbReference type="STRING" id="400682.A0A1X7VVA5"/>
<feature type="transmembrane region" description="Helical" evidence="9">
    <location>
        <begin position="87"/>
        <end position="105"/>
    </location>
</feature>
<dbReference type="OrthoDB" id="6147888at2759"/>
<gene>
    <name evidence="10" type="primary">105313102</name>
</gene>
<protein>
    <recommendedName>
        <fullName evidence="3">Transmembrane protein 186</fullName>
    </recommendedName>
</protein>